<dbReference type="EMBL" id="CP114014">
    <property type="protein sequence ID" value="XAY03721.1"/>
    <property type="molecule type" value="Genomic_DNA"/>
</dbReference>
<dbReference type="AlphaFoldDB" id="A0AAU7AQ20"/>
<reference evidence="1" key="1">
    <citation type="submission" date="2022-12" db="EMBL/GenBank/DDBJ databases">
        <title>Paraconexibacter alkalitolerans sp. nov. and Baekduia alba sp. nov., isolated from soil and emended description of the genera Paraconexibacter (Chun et al., 2020) and Baekduia (An et al., 2020).</title>
        <authorList>
            <person name="Vieira S."/>
            <person name="Huber K.J."/>
            <person name="Geppert A."/>
            <person name="Wolf J."/>
            <person name="Neumann-Schaal M."/>
            <person name="Muesken M."/>
            <person name="Overmann J."/>
        </authorList>
    </citation>
    <scope>NUCLEOTIDE SEQUENCE</scope>
    <source>
        <strain evidence="1">AEG42_29</strain>
    </source>
</reference>
<dbReference type="KEGG" id="parq:DSM112329_00541"/>
<protein>
    <submittedName>
        <fullName evidence="1">Uncharacterized protein</fullName>
    </submittedName>
</protein>
<organism evidence="1">
    <name type="scientific">Paraconexibacter sp. AEG42_29</name>
    <dbReference type="NCBI Taxonomy" id="2997339"/>
    <lineage>
        <taxon>Bacteria</taxon>
        <taxon>Bacillati</taxon>
        <taxon>Actinomycetota</taxon>
        <taxon>Thermoleophilia</taxon>
        <taxon>Solirubrobacterales</taxon>
        <taxon>Paraconexibacteraceae</taxon>
        <taxon>Paraconexibacter</taxon>
    </lineage>
</organism>
<proteinExistence type="predicted"/>
<dbReference type="RefSeq" id="WP_354700274.1">
    <property type="nucleotide sequence ID" value="NZ_CP114014.1"/>
</dbReference>
<accession>A0AAU7AQ20</accession>
<name>A0AAU7AQ20_9ACTN</name>
<sequence>MPRSLVPLPPQVDGPFQVFLNGVLQTPGEDFEVDGRTLVFPSVLQKDKISGWRWFLGAWGVGTYRQNDSVDVRYEVRGRPTLAEGLEISAVEE</sequence>
<gene>
    <name evidence="1" type="ORF">DSM112329_00541</name>
</gene>
<evidence type="ECO:0000313" key="1">
    <source>
        <dbReference type="EMBL" id="XAY03721.1"/>
    </source>
</evidence>